<evidence type="ECO:0000259" key="1">
    <source>
        <dbReference type="Pfam" id="PF08722"/>
    </source>
</evidence>
<reference evidence="2 3" key="1">
    <citation type="submission" date="2015-05" db="EMBL/GenBank/DDBJ databases">
        <title>Draft genome sequence of Microvirga vignae strain BR3299, a novel nitrogen fixing bacteria isolated from Brazil semi-aired region.</title>
        <authorList>
            <person name="Zilli J.E."/>
            <person name="Passos S.R."/>
            <person name="Leite J."/>
            <person name="Baldani J.I."/>
            <person name="Xavier G.R."/>
            <person name="Rumjaneck N.G."/>
            <person name="Simoes-Araujo J.L."/>
        </authorList>
    </citation>
    <scope>NUCLEOTIDE SEQUENCE [LARGE SCALE GENOMIC DNA]</scope>
    <source>
        <strain evidence="2 3">BR3299</strain>
    </source>
</reference>
<keyword evidence="3" id="KW-1185">Reference proteome</keyword>
<dbReference type="Proteomes" id="UP000035489">
    <property type="component" value="Unassembled WGS sequence"/>
</dbReference>
<name>A0A0H1RKF3_9HYPH</name>
<protein>
    <recommendedName>
        <fullName evidence="1">TnsA endonuclease N-terminal domain-containing protein</fullName>
    </recommendedName>
</protein>
<dbReference type="Pfam" id="PF08722">
    <property type="entry name" value="Tn7_TnsA-like_N"/>
    <property type="match status" value="1"/>
</dbReference>
<comment type="caution">
    <text evidence="2">The sequence shown here is derived from an EMBL/GenBank/DDBJ whole genome shotgun (WGS) entry which is preliminary data.</text>
</comment>
<accession>A0A0H1RKF3</accession>
<feature type="domain" description="TnsA endonuclease N-terminal" evidence="1">
    <location>
        <begin position="18"/>
        <end position="69"/>
    </location>
</feature>
<dbReference type="EMBL" id="LCYG01000023">
    <property type="protein sequence ID" value="KLK93102.1"/>
    <property type="molecule type" value="Genomic_DNA"/>
</dbReference>
<proteinExistence type="predicted"/>
<dbReference type="PATRIC" id="fig|1225564.3.peg.2895"/>
<dbReference type="STRING" id="1225564.AA309_11115"/>
<organism evidence="2 3">
    <name type="scientific">Microvirga vignae</name>
    <dbReference type="NCBI Taxonomy" id="1225564"/>
    <lineage>
        <taxon>Bacteria</taxon>
        <taxon>Pseudomonadati</taxon>
        <taxon>Pseudomonadota</taxon>
        <taxon>Alphaproteobacteria</taxon>
        <taxon>Hyphomicrobiales</taxon>
        <taxon>Methylobacteriaceae</taxon>
        <taxon>Microvirga</taxon>
    </lineage>
</organism>
<gene>
    <name evidence="2" type="ORF">AA309_11115</name>
</gene>
<evidence type="ECO:0000313" key="2">
    <source>
        <dbReference type="EMBL" id="KLK93102.1"/>
    </source>
</evidence>
<evidence type="ECO:0000313" key="3">
    <source>
        <dbReference type="Proteomes" id="UP000035489"/>
    </source>
</evidence>
<dbReference type="AlphaFoldDB" id="A0A0H1RKF3"/>
<sequence length="183" mass="20595">MVYESGLELKTLLLLITDPDVVDVWDQPPAVSYVDPAGKERSHTFDFLATMIDGSKRAIAVKPYERVQKIDFESTLRLIGRQLPDGYAHQICLVTEQELDPIAVHNAELFHDYREPDKEADQAALSVTAKLVGAARLDELSAFIGLGPRGLHALIRLIKSRRLLLTHHERITPRTLVKPVEMH</sequence>
<dbReference type="InterPro" id="IPR014833">
    <property type="entry name" value="TnsA_N"/>
</dbReference>